<sequence length="406" mass="43925">MPVDHHHFDPTRRAVTTAPTPGSIPIPVATLSTAEDALTWAATDFGHTVHNRPHAVLRPTTEDEIADLLRFATRHDLRVVAKAEGHSTAGQAQSLDGIVVDTRALDTVHALDGDRIIVGAGARWSQVLAAMLPHGLTPPVLTDYLETSVGGTLSVGGLGGATHRHGAQTDNVLALDVLTPDGDRHTCSPGDPLFDAVRAGRGRHGIILRATLPLVPARSHALVRKTTHTKLADFLATQREQIGGRFDYVEGQAKLDDTGHWTYVCETATWTDTSTDTPYGAFLDRLSPDVALLRELGHWDAPHPWLNLLLPDHQAEPFIAHALTQLTRADIGQAGVVLIYPIVTTRITTPNLRLPDTPIAFLFAILRSAPHATPEHLDRMTAHNRDLTRHAESLGGTAYLGELPRP</sequence>
<dbReference type="Pfam" id="PF01565">
    <property type="entry name" value="FAD_binding_4"/>
    <property type="match status" value="1"/>
</dbReference>
<dbReference type="Proteomes" id="UP000542674">
    <property type="component" value="Unassembled WGS sequence"/>
</dbReference>
<dbReference type="AlphaFoldDB" id="A0A7W7SZ27"/>
<dbReference type="GO" id="GO:0019139">
    <property type="term" value="F:cytokinin dehydrogenase activity"/>
    <property type="evidence" value="ECO:0007669"/>
    <property type="project" value="InterPro"/>
</dbReference>
<dbReference type="InterPro" id="IPR016166">
    <property type="entry name" value="FAD-bd_PCMH"/>
</dbReference>
<keyword evidence="5" id="KW-0560">Oxidoreductase</keyword>
<dbReference type="PANTHER" id="PTHR13878:SF53">
    <property type="entry name" value="CYTOKININ DEHYDROGENASE 6"/>
    <property type="match status" value="1"/>
</dbReference>
<evidence type="ECO:0000259" key="7">
    <source>
        <dbReference type="PROSITE" id="PS51387"/>
    </source>
</evidence>
<name>A0A7W7SZ27_9PSEU</name>
<dbReference type="GO" id="GO:0071949">
    <property type="term" value="F:FAD binding"/>
    <property type="evidence" value="ECO:0007669"/>
    <property type="project" value="InterPro"/>
</dbReference>
<evidence type="ECO:0000313" key="8">
    <source>
        <dbReference type="EMBL" id="MBB4963509.1"/>
    </source>
</evidence>
<dbReference type="PROSITE" id="PS51387">
    <property type="entry name" value="FAD_PCMH"/>
    <property type="match status" value="1"/>
</dbReference>
<evidence type="ECO:0000313" key="9">
    <source>
        <dbReference type="Proteomes" id="UP000542674"/>
    </source>
</evidence>
<dbReference type="InterPro" id="IPR050432">
    <property type="entry name" value="FAD-linked_Oxidoreductases_BP"/>
</dbReference>
<dbReference type="SUPFAM" id="SSF55103">
    <property type="entry name" value="FAD-linked oxidases, C-terminal domain"/>
    <property type="match status" value="1"/>
</dbReference>
<dbReference type="GO" id="GO:0009690">
    <property type="term" value="P:cytokinin metabolic process"/>
    <property type="evidence" value="ECO:0007669"/>
    <property type="project" value="InterPro"/>
</dbReference>
<keyword evidence="4" id="KW-0274">FAD</keyword>
<accession>A0A7W7SZ27</accession>
<evidence type="ECO:0000256" key="4">
    <source>
        <dbReference type="ARBA" id="ARBA00022827"/>
    </source>
</evidence>
<dbReference type="InterPro" id="IPR006094">
    <property type="entry name" value="Oxid_FAD_bind_N"/>
</dbReference>
<keyword evidence="9" id="KW-1185">Reference proteome</keyword>
<feature type="compositionally biased region" description="Basic and acidic residues" evidence="6">
    <location>
        <begin position="1"/>
        <end position="12"/>
    </location>
</feature>
<comment type="caution">
    <text evidence="8">The sequence shown here is derived from an EMBL/GenBank/DDBJ whole genome shotgun (WGS) entry which is preliminary data.</text>
</comment>
<evidence type="ECO:0000256" key="3">
    <source>
        <dbReference type="ARBA" id="ARBA00022630"/>
    </source>
</evidence>
<dbReference type="RefSeq" id="WP_312865473.1">
    <property type="nucleotide sequence ID" value="NZ_BAABAI010000008.1"/>
</dbReference>
<keyword evidence="3" id="KW-0285">Flavoprotein</keyword>
<dbReference type="PANTHER" id="PTHR13878">
    <property type="entry name" value="GULONOLACTONE OXIDASE"/>
    <property type="match status" value="1"/>
</dbReference>
<organism evidence="8 9">
    <name type="scientific">Saccharothrix violaceirubra</name>
    <dbReference type="NCBI Taxonomy" id="413306"/>
    <lineage>
        <taxon>Bacteria</taxon>
        <taxon>Bacillati</taxon>
        <taxon>Actinomycetota</taxon>
        <taxon>Actinomycetes</taxon>
        <taxon>Pseudonocardiales</taxon>
        <taxon>Pseudonocardiaceae</taxon>
        <taxon>Saccharothrix</taxon>
    </lineage>
</organism>
<evidence type="ECO:0000256" key="6">
    <source>
        <dbReference type="SAM" id="MobiDB-lite"/>
    </source>
</evidence>
<comment type="similarity">
    <text evidence="2">Belongs to the oxygen-dependent FAD-linked oxidoreductase family.</text>
</comment>
<gene>
    <name evidence="8" type="ORF">F4559_000868</name>
</gene>
<feature type="domain" description="FAD-binding PCMH-type" evidence="7">
    <location>
        <begin position="49"/>
        <end position="217"/>
    </location>
</feature>
<protein>
    <submittedName>
        <fullName evidence="8">FAD/FMN-containing dehydrogenase</fullName>
    </submittedName>
</protein>
<comment type="cofactor">
    <cofactor evidence="1">
        <name>FAD</name>
        <dbReference type="ChEBI" id="CHEBI:57692"/>
    </cofactor>
</comment>
<proteinExistence type="inferred from homology"/>
<reference evidence="8 9" key="1">
    <citation type="submission" date="2020-08" db="EMBL/GenBank/DDBJ databases">
        <title>Sequencing the genomes of 1000 actinobacteria strains.</title>
        <authorList>
            <person name="Klenk H.-P."/>
        </authorList>
    </citation>
    <scope>NUCLEOTIDE SEQUENCE [LARGE SCALE GENOMIC DNA]</scope>
    <source>
        <strain evidence="8 9">DSM 45084</strain>
    </source>
</reference>
<dbReference type="InterPro" id="IPR015345">
    <property type="entry name" value="Cytokinin_DH_FAD/cytokin-bd"/>
</dbReference>
<evidence type="ECO:0000256" key="1">
    <source>
        <dbReference type="ARBA" id="ARBA00001974"/>
    </source>
</evidence>
<dbReference type="SUPFAM" id="SSF56176">
    <property type="entry name" value="FAD-binding/transporter-associated domain-like"/>
    <property type="match status" value="1"/>
</dbReference>
<evidence type="ECO:0000256" key="2">
    <source>
        <dbReference type="ARBA" id="ARBA00005466"/>
    </source>
</evidence>
<dbReference type="EMBL" id="JACHJS010000001">
    <property type="protein sequence ID" value="MBB4963509.1"/>
    <property type="molecule type" value="Genomic_DNA"/>
</dbReference>
<dbReference type="Gene3D" id="3.30.43.10">
    <property type="entry name" value="Uridine Diphospho-n-acetylenolpyruvylglucosamine Reductase, domain 2"/>
    <property type="match status" value="1"/>
</dbReference>
<dbReference type="InterPro" id="IPR036318">
    <property type="entry name" value="FAD-bd_PCMH-like_sf"/>
</dbReference>
<dbReference type="Gene3D" id="3.40.462.10">
    <property type="entry name" value="FAD-linked oxidases, C-terminal domain"/>
    <property type="match status" value="1"/>
</dbReference>
<dbReference type="InterPro" id="IPR016164">
    <property type="entry name" value="FAD-linked_Oxase-like_C"/>
</dbReference>
<dbReference type="Gene3D" id="3.30.465.10">
    <property type="match status" value="1"/>
</dbReference>
<dbReference type="InterPro" id="IPR016169">
    <property type="entry name" value="FAD-bd_PCMH_sub2"/>
</dbReference>
<dbReference type="InterPro" id="IPR016167">
    <property type="entry name" value="FAD-bd_PCMH_sub1"/>
</dbReference>
<evidence type="ECO:0000256" key="5">
    <source>
        <dbReference type="ARBA" id="ARBA00023002"/>
    </source>
</evidence>
<dbReference type="Pfam" id="PF09265">
    <property type="entry name" value="Cytokin-bind"/>
    <property type="match status" value="1"/>
</dbReference>
<feature type="region of interest" description="Disordered" evidence="6">
    <location>
        <begin position="1"/>
        <end position="22"/>
    </location>
</feature>
<dbReference type="InterPro" id="IPR016170">
    <property type="entry name" value="Cytok_DH_C_sf"/>
</dbReference>